<proteinExistence type="predicted"/>
<dbReference type="Proteomes" id="UP001209074">
    <property type="component" value="Unassembled WGS sequence"/>
</dbReference>
<evidence type="ECO:0000313" key="2">
    <source>
        <dbReference type="Proteomes" id="UP001209074"/>
    </source>
</evidence>
<dbReference type="EMBL" id="JAPDUS010000044">
    <property type="protein sequence ID" value="MCW4094850.1"/>
    <property type="molecule type" value="Genomic_DNA"/>
</dbReference>
<sequence length="312" mass="37019">MKPIEYPSKGSKEFADLVNDYIGLFATDLADKVTKRGRKRLGLESKWENWKRKYRCVRALNNSVADLLTMDFEDLALFYEAFLRVCSKKRITSKSLHDLHEIFKYTNKYDSKISAFFKKHADGLKIYTCHYCDMAYINVYTETGKGVAKRQFDIDHFLPKGKCPPVALSLFNFVPSCPVCNERIKREDLPYVNLNELKFLSPSSFAFDLHKRIKVKLGHLISPRKDFIYFVAKYPYDRYVDFFHLQERYDYHKIEALRLEKLKKNYSRSQIAQIAKCLHRAEKEVKEDIFNQRYMQNSHRCFAKFTIDILNR</sequence>
<gene>
    <name evidence="1" type="ORF">ONT05_15120</name>
</gene>
<dbReference type="RefSeq" id="WP_144155063.1">
    <property type="nucleotide sequence ID" value="NZ_CATKVU010000001.1"/>
</dbReference>
<name>A0AAW5U2Y4_9BACT</name>
<organism evidence="1 2">
    <name type="scientific">Segatella copri</name>
    <dbReference type="NCBI Taxonomy" id="165179"/>
    <lineage>
        <taxon>Bacteria</taxon>
        <taxon>Pseudomonadati</taxon>
        <taxon>Bacteroidota</taxon>
        <taxon>Bacteroidia</taxon>
        <taxon>Bacteroidales</taxon>
        <taxon>Prevotellaceae</taxon>
        <taxon>Segatella</taxon>
    </lineage>
</organism>
<comment type="caution">
    <text evidence="1">The sequence shown here is derived from an EMBL/GenBank/DDBJ whole genome shotgun (WGS) entry which is preliminary data.</text>
</comment>
<evidence type="ECO:0008006" key="3">
    <source>
        <dbReference type="Google" id="ProtNLM"/>
    </source>
</evidence>
<accession>A0AAW5U2Y4</accession>
<evidence type="ECO:0000313" key="1">
    <source>
        <dbReference type="EMBL" id="MCW4094850.1"/>
    </source>
</evidence>
<dbReference type="Gene3D" id="1.10.30.50">
    <property type="match status" value="1"/>
</dbReference>
<dbReference type="AlphaFoldDB" id="A0AAW5U2Y4"/>
<reference evidence="1" key="1">
    <citation type="submission" date="2022-11" db="EMBL/GenBank/DDBJ databases">
        <title>Genomic repertoires linked with pathogenic potency of arthritogenic Prevotella copri isolated from the gut of rheumatoid arthritis patients.</title>
        <authorList>
            <person name="Nii T."/>
            <person name="Maeda Y."/>
            <person name="Motooka D."/>
            <person name="Naito M."/>
            <person name="Matsumoto Y."/>
            <person name="Ogawa T."/>
            <person name="Oguro-Igashira E."/>
            <person name="Kishikawa T."/>
            <person name="Yamashita M."/>
            <person name="Koizumi S."/>
            <person name="Kurakawa T."/>
            <person name="Okumura R."/>
            <person name="Kayama H."/>
            <person name="Murakami M."/>
            <person name="Sakaguchi T."/>
            <person name="Das B."/>
            <person name="Nakamura S."/>
            <person name="Okada Y."/>
            <person name="Kumanogoh A."/>
            <person name="Takeda K."/>
        </authorList>
    </citation>
    <scope>NUCLEOTIDE SEQUENCE</scope>
    <source>
        <strain evidence="1">N016-13</strain>
    </source>
</reference>
<protein>
    <recommendedName>
        <fullName evidence="3">HNH domain-containing protein</fullName>
    </recommendedName>
</protein>